<reference evidence="2 3" key="1">
    <citation type="journal article" date="2018" name="Front. Microbiol.">
        <title>Genomic and genetic insights into a cosmopolitan fungus, Paecilomyces variotii (Eurotiales).</title>
        <authorList>
            <person name="Urquhart A.S."/>
            <person name="Mondo S.J."/>
            <person name="Makela M.R."/>
            <person name="Hane J.K."/>
            <person name="Wiebenga A."/>
            <person name="He G."/>
            <person name="Mihaltcheva S."/>
            <person name="Pangilinan J."/>
            <person name="Lipzen A."/>
            <person name="Barry K."/>
            <person name="de Vries R.P."/>
            <person name="Grigoriev I.V."/>
            <person name="Idnurm A."/>
        </authorList>
    </citation>
    <scope>NUCLEOTIDE SEQUENCE [LARGE SCALE GENOMIC DNA]</scope>
    <source>
        <strain evidence="2 3">CBS 101075</strain>
    </source>
</reference>
<evidence type="ECO:0000313" key="2">
    <source>
        <dbReference type="EMBL" id="RWR00201.1"/>
    </source>
</evidence>
<dbReference type="GeneID" id="39601947"/>
<evidence type="ECO:0000313" key="3">
    <source>
        <dbReference type="Proteomes" id="UP000283841"/>
    </source>
</evidence>
<keyword evidence="1" id="KW-0472">Membrane</keyword>
<feature type="transmembrane region" description="Helical" evidence="1">
    <location>
        <begin position="6"/>
        <end position="25"/>
    </location>
</feature>
<gene>
    <name evidence="2" type="ORF">C8Q69DRAFT_50512</name>
</gene>
<organism evidence="2 3">
    <name type="scientific">Byssochlamys spectabilis</name>
    <name type="common">Paecilomyces variotii</name>
    <dbReference type="NCBI Taxonomy" id="264951"/>
    <lineage>
        <taxon>Eukaryota</taxon>
        <taxon>Fungi</taxon>
        <taxon>Dikarya</taxon>
        <taxon>Ascomycota</taxon>
        <taxon>Pezizomycotina</taxon>
        <taxon>Eurotiomycetes</taxon>
        <taxon>Eurotiomycetidae</taxon>
        <taxon>Eurotiales</taxon>
        <taxon>Thermoascaceae</taxon>
        <taxon>Paecilomyces</taxon>
    </lineage>
</organism>
<dbReference type="VEuPathDB" id="FungiDB:C8Q69DRAFT_50512"/>
<keyword evidence="1" id="KW-1133">Transmembrane helix</keyword>
<dbReference type="EMBL" id="RCNU01000001">
    <property type="protein sequence ID" value="RWR00201.1"/>
    <property type="molecule type" value="Genomic_DNA"/>
</dbReference>
<comment type="caution">
    <text evidence="2">The sequence shown here is derived from an EMBL/GenBank/DDBJ whole genome shotgun (WGS) entry which is preliminary data.</text>
</comment>
<name>A0A443I7X4_BYSSP</name>
<sequence length="152" mass="17365">MRQWYFQLTFSALTIFVPFLLVFGFQQFMLSSRAIDMIHFPGEEATQICFSSFGQGRRPLACLGKHKRVLLENSRHCRGRVGYLRQLCVLLAGSLTKFPSATSSFLSRKNLSHRFRWDRASTSGIHKKGPVVQYLLSKPPLPETQVTIDDVI</sequence>
<accession>A0A443I7X4</accession>
<proteinExistence type="predicted"/>
<keyword evidence="1" id="KW-0812">Transmembrane</keyword>
<keyword evidence="3" id="KW-1185">Reference proteome</keyword>
<dbReference type="RefSeq" id="XP_028489845.1">
    <property type="nucleotide sequence ID" value="XM_028632670.1"/>
</dbReference>
<dbReference type="AlphaFoldDB" id="A0A443I7X4"/>
<protein>
    <submittedName>
        <fullName evidence="2">Uncharacterized protein</fullName>
    </submittedName>
</protein>
<dbReference type="Proteomes" id="UP000283841">
    <property type="component" value="Unassembled WGS sequence"/>
</dbReference>
<evidence type="ECO:0000256" key="1">
    <source>
        <dbReference type="SAM" id="Phobius"/>
    </source>
</evidence>